<organism evidence="1 2">
    <name type="scientific">Streptomyces malaysiensis</name>
    <dbReference type="NCBI Taxonomy" id="92644"/>
    <lineage>
        <taxon>Bacteria</taxon>
        <taxon>Bacillati</taxon>
        <taxon>Actinomycetota</taxon>
        <taxon>Actinomycetes</taxon>
        <taxon>Kitasatosporales</taxon>
        <taxon>Streptomycetaceae</taxon>
        <taxon>Streptomyces</taxon>
        <taxon>Streptomyces violaceusniger group</taxon>
    </lineage>
</organism>
<protein>
    <submittedName>
        <fullName evidence="1">Uncharacterized protein</fullName>
    </submittedName>
</protein>
<name>A0A7X5X2C5_STRMQ</name>
<reference evidence="1 2" key="1">
    <citation type="submission" date="2020-02" db="EMBL/GenBank/DDBJ databases">
        <title>Streptomyces malaysiensis DSM14702 (JHCC583434, PFL_A843) Genome sequencing and assembly.</title>
        <authorList>
            <person name="Samborskyy M."/>
        </authorList>
    </citation>
    <scope>NUCLEOTIDE SEQUENCE [LARGE SCALE GENOMIC DNA]</scope>
    <source>
        <strain evidence="1 2">DSM 14702</strain>
    </source>
</reference>
<dbReference type="RefSeq" id="WP_313905766.1">
    <property type="nucleotide sequence ID" value="NZ_JAALLH010000001.1"/>
</dbReference>
<dbReference type="AlphaFoldDB" id="A0A7X5X2C5"/>
<dbReference type="Proteomes" id="UP000536624">
    <property type="component" value="Unassembled WGS sequence"/>
</dbReference>
<gene>
    <name evidence="1" type="ORF">SMALB_3235</name>
</gene>
<evidence type="ECO:0000313" key="1">
    <source>
        <dbReference type="EMBL" id="NIY65252.1"/>
    </source>
</evidence>
<evidence type="ECO:0000313" key="2">
    <source>
        <dbReference type="Proteomes" id="UP000536624"/>
    </source>
</evidence>
<accession>A0A7X5X2C5</accession>
<comment type="caution">
    <text evidence="1">The sequence shown here is derived from an EMBL/GenBank/DDBJ whole genome shotgun (WGS) entry which is preliminary data.</text>
</comment>
<sequence length="151" mass="16309">MPGLPSSVSEGGSTLHHHGYTWLGSGHDLLKDGPRRPIHPDFKHSKVAPLELAHWLLKPPSLIQGTWTDPTQAADWFGSRAREHAASFVSGYDRAPESLSAKVQSAAKAVAGGEDVVGGWYLTGQRFLSVCLIGCGPHRLRPEIGCPQQRT</sequence>
<proteinExistence type="predicted"/>
<dbReference type="EMBL" id="JAALLH010000001">
    <property type="protein sequence ID" value="NIY65252.1"/>
    <property type="molecule type" value="Genomic_DNA"/>
</dbReference>